<dbReference type="GO" id="GO:0018826">
    <property type="term" value="F:methionine gamma-lyase activity"/>
    <property type="evidence" value="ECO:0007669"/>
    <property type="project" value="UniProtKB-EC"/>
</dbReference>
<accession>A0A2R6Y533</accession>
<evidence type="ECO:0000256" key="7">
    <source>
        <dbReference type="ARBA" id="ARBA00048780"/>
    </source>
</evidence>
<comment type="cofactor">
    <cofactor evidence="1 10">
        <name>pyridoxal 5'-phosphate</name>
        <dbReference type="ChEBI" id="CHEBI:597326"/>
    </cofactor>
</comment>
<evidence type="ECO:0000256" key="10">
    <source>
        <dbReference type="RuleBase" id="RU362118"/>
    </source>
</evidence>
<name>A0A2R6Y533_9BACL</name>
<dbReference type="FunFam" id="3.40.640.10:FF:000046">
    <property type="entry name" value="Cystathionine gamma-lyase"/>
    <property type="match status" value="1"/>
</dbReference>
<evidence type="ECO:0000256" key="4">
    <source>
        <dbReference type="ARBA" id="ARBA00022898"/>
    </source>
</evidence>
<evidence type="ECO:0000256" key="3">
    <source>
        <dbReference type="ARBA" id="ARBA00022679"/>
    </source>
</evidence>
<comment type="caution">
    <text evidence="11">The sequence shown here is derived from an EMBL/GenBank/DDBJ whole genome shotgun (WGS) entry which is preliminary data.</text>
</comment>
<dbReference type="GO" id="GO:0047982">
    <property type="term" value="F:homocysteine desulfhydrase activity"/>
    <property type="evidence" value="ECO:0007669"/>
    <property type="project" value="UniProtKB-EC"/>
</dbReference>
<organism evidence="11 12">
    <name type="scientific">Candidatus Carbonibacillus altaicus</name>
    <dbReference type="NCBI Taxonomy" id="2163959"/>
    <lineage>
        <taxon>Bacteria</taxon>
        <taxon>Bacillati</taxon>
        <taxon>Bacillota</taxon>
        <taxon>Bacilli</taxon>
        <taxon>Bacillales</taxon>
        <taxon>Candidatus Carbonibacillus</taxon>
    </lineage>
</organism>
<dbReference type="PANTHER" id="PTHR43797:SF2">
    <property type="entry name" value="HOMOCYSTEINE_CYSTEINE SYNTHASE"/>
    <property type="match status" value="1"/>
</dbReference>
<keyword evidence="4 9" id="KW-0663">Pyridoxal phosphate</keyword>
<dbReference type="AlphaFoldDB" id="A0A2R6Y533"/>
<protein>
    <recommendedName>
        <fullName evidence="5">homocysteine desulfhydrase</fullName>
        <ecNumber evidence="5">4.4.1.2</ecNumber>
    </recommendedName>
    <alternativeName>
        <fullName evidence="6">Homocysteine desulfhydrase</fullName>
    </alternativeName>
</protein>
<dbReference type="Proteomes" id="UP000244338">
    <property type="component" value="Unassembled WGS sequence"/>
</dbReference>
<dbReference type="GO" id="GO:0004124">
    <property type="term" value="F:cysteine synthase activity"/>
    <property type="evidence" value="ECO:0007669"/>
    <property type="project" value="TreeGrafter"/>
</dbReference>
<feature type="modified residue" description="N6-(pyridoxal phosphate)lysine" evidence="9">
    <location>
        <position position="205"/>
    </location>
</feature>
<evidence type="ECO:0000256" key="1">
    <source>
        <dbReference type="ARBA" id="ARBA00001933"/>
    </source>
</evidence>
<keyword evidence="3" id="KW-0808">Transferase</keyword>
<evidence type="ECO:0000256" key="5">
    <source>
        <dbReference type="ARBA" id="ARBA00047175"/>
    </source>
</evidence>
<dbReference type="GO" id="GO:0019346">
    <property type="term" value="P:transsulfuration"/>
    <property type="evidence" value="ECO:0007669"/>
    <property type="project" value="InterPro"/>
</dbReference>
<dbReference type="GO" id="GO:0005737">
    <property type="term" value="C:cytoplasm"/>
    <property type="evidence" value="ECO:0007669"/>
    <property type="project" value="TreeGrafter"/>
</dbReference>
<dbReference type="InterPro" id="IPR000277">
    <property type="entry name" value="Cys/Met-Metab_PyrdxlP-dep_enz"/>
</dbReference>
<gene>
    <name evidence="11" type="ORF">BSOLF_0634</name>
</gene>
<sequence>MNVVRYDTRAVLSGLPDDPYGAVGLPIYATAAFAFSSLEEGARRFATGEGYTYSRAQNPTNQALEERLAALEGAADAAVFASGQAATLSAVIALAQSGDEVIAATGLFGQTTGLFNHVLGLMGINVHYVPAERDAVAEVLSDRTRAIFVETLSNPDLSIPDFEGIAALAEAHGIAFIVDNTFGAVGALARPLTLGAHVVVESLTKWASGHGSVLGGTVLARRTDLWQRYAPYTTPDAEGKTLWSTFGPQAYMARVRQLGLSLMGMTLSPFHAYLIFQGLETLPLRVERASRTAMELATFLQGHPKVLKVRCPALPQDPSHERAKRYFRAFGTLLTIEVEEGSEGAARVLDKCRLLQAPNVGDVRTLVVHPWTTTHGRLSEPARLKAGVKPGLIRISVGLEDPEDLKAWLGECLA</sequence>
<proteinExistence type="inferred from homology"/>
<comment type="catalytic activity">
    <reaction evidence="8">
        <text>L-methionine + H2O = methanethiol + 2-oxobutanoate + NH4(+)</text>
        <dbReference type="Rhea" id="RHEA:23800"/>
        <dbReference type="ChEBI" id="CHEBI:15377"/>
        <dbReference type="ChEBI" id="CHEBI:16007"/>
        <dbReference type="ChEBI" id="CHEBI:16763"/>
        <dbReference type="ChEBI" id="CHEBI:28938"/>
        <dbReference type="ChEBI" id="CHEBI:57844"/>
        <dbReference type="EC" id="4.4.1.11"/>
    </reaction>
    <physiologicalReaction direction="left-to-right" evidence="8">
        <dbReference type="Rhea" id="RHEA:23801"/>
    </physiologicalReaction>
</comment>
<dbReference type="GO" id="GO:0071269">
    <property type="term" value="P:L-homocysteine biosynthetic process"/>
    <property type="evidence" value="ECO:0007669"/>
    <property type="project" value="TreeGrafter"/>
</dbReference>
<evidence type="ECO:0000256" key="6">
    <source>
        <dbReference type="ARBA" id="ARBA00047199"/>
    </source>
</evidence>
<dbReference type="InterPro" id="IPR015424">
    <property type="entry name" value="PyrdxlP-dep_Trfase"/>
</dbReference>
<comment type="similarity">
    <text evidence="2 10">Belongs to the trans-sulfuration enzymes family.</text>
</comment>
<dbReference type="EC" id="4.4.1.2" evidence="5"/>
<dbReference type="Gene3D" id="3.90.1150.10">
    <property type="entry name" value="Aspartate Aminotransferase, domain 1"/>
    <property type="match status" value="1"/>
</dbReference>
<evidence type="ECO:0000313" key="11">
    <source>
        <dbReference type="EMBL" id="PTQ57772.1"/>
    </source>
</evidence>
<dbReference type="InterPro" id="IPR015422">
    <property type="entry name" value="PyrdxlP-dep_Trfase_small"/>
</dbReference>
<evidence type="ECO:0000256" key="2">
    <source>
        <dbReference type="ARBA" id="ARBA00009077"/>
    </source>
</evidence>
<dbReference type="Pfam" id="PF01053">
    <property type="entry name" value="Cys_Met_Meta_PP"/>
    <property type="match status" value="1"/>
</dbReference>
<dbReference type="PANTHER" id="PTHR43797">
    <property type="entry name" value="HOMOCYSTEINE/CYSTEINE SYNTHASE"/>
    <property type="match status" value="1"/>
</dbReference>
<reference evidence="12" key="1">
    <citation type="journal article" date="2018" name="Sci. Rep.">
        <title>Lignite coal burning seam in the remote Altai Mountains harbors a hydrogen-driven thermophilic microbial community.</title>
        <authorList>
            <person name="Kadnikov V.V."/>
            <person name="Mardanov A.V."/>
            <person name="Ivasenko D.A."/>
            <person name="Antsiferov D.V."/>
            <person name="Beletsky A.V."/>
            <person name="Karnachuk O.V."/>
            <person name="Ravin N.V."/>
        </authorList>
    </citation>
    <scope>NUCLEOTIDE SEQUENCE [LARGE SCALE GENOMIC DNA]</scope>
</reference>
<evidence type="ECO:0000313" key="12">
    <source>
        <dbReference type="Proteomes" id="UP000244338"/>
    </source>
</evidence>
<dbReference type="GO" id="GO:0003961">
    <property type="term" value="F:O-acetylhomoserine aminocarboxypropyltransferase activity"/>
    <property type="evidence" value="ECO:0007669"/>
    <property type="project" value="TreeGrafter"/>
</dbReference>
<dbReference type="GO" id="GO:0006535">
    <property type="term" value="P:cysteine biosynthetic process from serine"/>
    <property type="evidence" value="ECO:0007669"/>
    <property type="project" value="TreeGrafter"/>
</dbReference>
<dbReference type="PIRSF" id="PIRSF001434">
    <property type="entry name" value="CGS"/>
    <property type="match status" value="1"/>
</dbReference>
<dbReference type="Gene3D" id="3.40.640.10">
    <property type="entry name" value="Type I PLP-dependent aspartate aminotransferase-like (Major domain)"/>
    <property type="match status" value="1"/>
</dbReference>
<dbReference type="GO" id="GO:0030170">
    <property type="term" value="F:pyridoxal phosphate binding"/>
    <property type="evidence" value="ECO:0007669"/>
    <property type="project" value="InterPro"/>
</dbReference>
<dbReference type="InterPro" id="IPR015421">
    <property type="entry name" value="PyrdxlP-dep_Trfase_major"/>
</dbReference>
<dbReference type="SUPFAM" id="SSF53383">
    <property type="entry name" value="PLP-dependent transferases"/>
    <property type="match status" value="1"/>
</dbReference>
<evidence type="ECO:0000256" key="8">
    <source>
        <dbReference type="ARBA" id="ARBA00052699"/>
    </source>
</evidence>
<dbReference type="InterPro" id="IPR006235">
    <property type="entry name" value="OAc-hSer/O-AcSer_sulfhydrylase"/>
</dbReference>
<dbReference type="EMBL" id="PEBX01000002">
    <property type="protein sequence ID" value="PTQ57772.1"/>
    <property type="molecule type" value="Genomic_DNA"/>
</dbReference>
<evidence type="ECO:0000256" key="9">
    <source>
        <dbReference type="PIRSR" id="PIRSR001434-2"/>
    </source>
</evidence>
<comment type="catalytic activity">
    <reaction evidence="7">
        <text>L-homocysteine + H2O = 2-oxobutanoate + hydrogen sulfide + NH4(+) + H(+)</text>
        <dbReference type="Rhea" id="RHEA:14501"/>
        <dbReference type="ChEBI" id="CHEBI:15377"/>
        <dbReference type="ChEBI" id="CHEBI:15378"/>
        <dbReference type="ChEBI" id="CHEBI:16763"/>
        <dbReference type="ChEBI" id="CHEBI:28938"/>
        <dbReference type="ChEBI" id="CHEBI:29919"/>
        <dbReference type="ChEBI" id="CHEBI:58199"/>
        <dbReference type="EC" id="4.4.1.2"/>
    </reaction>
    <physiologicalReaction direction="left-to-right" evidence="7">
        <dbReference type="Rhea" id="RHEA:14502"/>
    </physiologicalReaction>
</comment>